<evidence type="ECO:0000313" key="2">
    <source>
        <dbReference type="Proteomes" id="UP000283634"/>
    </source>
</evidence>
<keyword evidence="2" id="KW-1185">Reference proteome</keyword>
<gene>
    <name evidence="1" type="ORF">TraAM80_03088</name>
</gene>
<organism evidence="1 2">
    <name type="scientific">Trypanosoma rangeli</name>
    <dbReference type="NCBI Taxonomy" id="5698"/>
    <lineage>
        <taxon>Eukaryota</taxon>
        <taxon>Discoba</taxon>
        <taxon>Euglenozoa</taxon>
        <taxon>Kinetoplastea</taxon>
        <taxon>Metakinetoplastina</taxon>
        <taxon>Trypanosomatida</taxon>
        <taxon>Trypanosomatidae</taxon>
        <taxon>Trypanosoma</taxon>
        <taxon>Herpetosoma</taxon>
    </lineage>
</organism>
<dbReference type="GeneID" id="40327021"/>
<protein>
    <recommendedName>
        <fullName evidence="3">RanBP2-type domain-containing protein</fullName>
    </recommendedName>
</protein>
<dbReference type="EMBL" id="MKGL01000076">
    <property type="protein sequence ID" value="RNF07940.1"/>
    <property type="molecule type" value="Genomic_DNA"/>
</dbReference>
<evidence type="ECO:0008006" key="3">
    <source>
        <dbReference type="Google" id="ProtNLM"/>
    </source>
</evidence>
<dbReference type="RefSeq" id="XP_029240122.1">
    <property type="nucleotide sequence ID" value="XM_029380068.1"/>
</dbReference>
<proteinExistence type="predicted"/>
<dbReference type="AlphaFoldDB" id="A0A422NR04"/>
<accession>A0A422NR04</accession>
<reference evidence="1 2" key="1">
    <citation type="journal article" date="2018" name="BMC Genomics">
        <title>Genomic comparison of Trypanosoma conorhini and Trypanosoma rangeli to Trypanosoma cruzi strains of high and low virulence.</title>
        <authorList>
            <person name="Bradwell K.R."/>
            <person name="Koparde V.N."/>
            <person name="Matveyev A.V."/>
            <person name="Serrano M.G."/>
            <person name="Alves J.M."/>
            <person name="Parikh H."/>
            <person name="Huang B."/>
            <person name="Lee V."/>
            <person name="Espinosa-Alvarez O."/>
            <person name="Ortiz P.A."/>
            <person name="Costa-Martins A.G."/>
            <person name="Teixeira M.M."/>
            <person name="Buck G.A."/>
        </authorList>
    </citation>
    <scope>NUCLEOTIDE SEQUENCE [LARGE SCALE GENOMIC DNA]</scope>
    <source>
        <strain evidence="1 2">AM80</strain>
    </source>
</reference>
<dbReference type="Proteomes" id="UP000283634">
    <property type="component" value="Unassembled WGS sequence"/>
</dbReference>
<dbReference type="OrthoDB" id="239739at2759"/>
<evidence type="ECO:0000313" key="1">
    <source>
        <dbReference type="EMBL" id="RNF07940.1"/>
    </source>
</evidence>
<sequence length="319" mass="36538">MEPLRIEAICMYCTSLLPPVQKEGWSVTVMLETLKRLGQLMERDGVCESWTTLLQDLLYSFQTQIELRVIEETRVMIDVELRRLQIRLYKFIAYDAVARRVIVLTKQLLEYIDTKCGLLETLHFLDGQCRYCLGTHPKELCPHHKEPWICEECGAENSNADACSYVCQQCLALRPYVQEKCPTEAWECPRCQRVNAELEAFCIFWGVQHAAVESAVEEASEACAFLPAKCVSCGLVHLEARCPLCHDDVPESMNYAEGVVCMVTSRHAFIQPSGTEHPNQRVYVGVPWLQKRQWAEGEKVIFTAKLNKRGGFRMTFIHP</sequence>
<comment type="caution">
    <text evidence="1">The sequence shown here is derived from an EMBL/GenBank/DDBJ whole genome shotgun (WGS) entry which is preliminary data.</text>
</comment>
<name>A0A422NR04_TRYRA</name>
<dbReference type="VEuPathDB" id="TriTrypDB:TRSC58_04406"/>